<proteinExistence type="predicted"/>
<reference evidence="2 3" key="1">
    <citation type="submission" date="2017-10" db="EMBL/GenBank/DDBJ databases">
        <title>Novel microbial diversity and functional potential in the marine mammal oral microbiome.</title>
        <authorList>
            <person name="Dudek N.K."/>
            <person name="Sun C.L."/>
            <person name="Burstein D."/>
            <person name="Kantor R.S."/>
            <person name="Aliaga Goltsman D.S."/>
            <person name="Bik E.M."/>
            <person name="Thomas B.C."/>
            <person name="Banfield J.F."/>
            <person name="Relman D.A."/>
        </authorList>
    </citation>
    <scope>NUCLEOTIDE SEQUENCE [LARGE SCALE GENOMIC DNA]</scope>
    <source>
        <strain evidence="2">DOLZORAL124_49_17</strain>
    </source>
</reference>
<gene>
    <name evidence="2" type="ORF">CSB45_11420</name>
</gene>
<evidence type="ECO:0000313" key="2">
    <source>
        <dbReference type="EMBL" id="PID56453.1"/>
    </source>
</evidence>
<evidence type="ECO:0000256" key="1">
    <source>
        <dbReference type="SAM" id="MobiDB-lite"/>
    </source>
</evidence>
<dbReference type="AlphaFoldDB" id="A0A2G6E2W8"/>
<name>A0A2G6E2W8_9BACT</name>
<feature type="compositionally biased region" description="Low complexity" evidence="1">
    <location>
        <begin position="43"/>
        <end position="56"/>
    </location>
</feature>
<protein>
    <submittedName>
        <fullName evidence="2">Uncharacterized protein</fullName>
    </submittedName>
</protein>
<sequence length="73" mass="8377">MPKRRSRTACVSINTECSHKNEHSLQTWVPCLSRLEALRRPASRNNSKSSKALSNAFEKNLDKKAQTRPYYAL</sequence>
<evidence type="ECO:0000313" key="3">
    <source>
        <dbReference type="Proteomes" id="UP000229740"/>
    </source>
</evidence>
<accession>A0A2G6E2W8</accession>
<comment type="caution">
    <text evidence="2">The sequence shown here is derived from an EMBL/GenBank/DDBJ whole genome shotgun (WGS) entry which is preliminary data.</text>
</comment>
<dbReference type="Proteomes" id="UP000229740">
    <property type="component" value="Unassembled WGS sequence"/>
</dbReference>
<organism evidence="2 3">
    <name type="scientific">candidate division KSB3 bacterium</name>
    <dbReference type="NCBI Taxonomy" id="2044937"/>
    <lineage>
        <taxon>Bacteria</taxon>
        <taxon>candidate division KSB3</taxon>
    </lineage>
</organism>
<feature type="region of interest" description="Disordered" evidence="1">
    <location>
        <begin position="40"/>
        <end position="60"/>
    </location>
</feature>
<dbReference type="EMBL" id="PDPS01000034">
    <property type="protein sequence ID" value="PID56453.1"/>
    <property type="molecule type" value="Genomic_DNA"/>
</dbReference>